<feature type="domain" description="RRM" evidence="2">
    <location>
        <begin position="25"/>
        <end position="91"/>
    </location>
</feature>
<dbReference type="Gene3D" id="3.30.70.330">
    <property type="match status" value="1"/>
</dbReference>
<evidence type="ECO:0000256" key="1">
    <source>
        <dbReference type="PROSITE-ProRule" id="PRU00176"/>
    </source>
</evidence>
<dbReference type="PROSITE" id="PS50102">
    <property type="entry name" value="RRM"/>
    <property type="match status" value="1"/>
</dbReference>
<dbReference type="EMBL" id="JAKUCV010000513">
    <property type="protein sequence ID" value="KAJ4849716.1"/>
    <property type="molecule type" value="Genomic_DNA"/>
</dbReference>
<dbReference type="Proteomes" id="UP001141552">
    <property type="component" value="Unassembled WGS sequence"/>
</dbReference>
<evidence type="ECO:0000313" key="3">
    <source>
        <dbReference type="EMBL" id="KAJ4849716.1"/>
    </source>
</evidence>
<comment type="caution">
    <text evidence="3">The sequence shown here is derived from an EMBL/GenBank/DDBJ whole genome shotgun (WGS) entry which is preliminary data.</text>
</comment>
<dbReference type="AlphaFoldDB" id="A0A9Q0GH71"/>
<dbReference type="Pfam" id="PF00076">
    <property type="entry name" value="RRM_1"/>
    <property type="match status" value="1"/>
</dbReference>
<keyword evidence="4" id="KW-1185">Reference proteome</keyword>
<keyword evidence="1" id="KW-0694">RNA-binding</keyword>
<dbReference type="InterPro" id="IPR000504">
    <property type="entry name" value="RRM_dom"/>
</dbReference>
<protein>
    <recommendedName>
        <fullName evidence="2">RRM domain-containing protein</fullName>
    </recommendedName>
</protein>
<sequence>MESQPYFSRWSREHVRQAIANQQVIILYVTILHVVWKPVDIHRVLSKYGEVIDVYEPRKRNMERKRFGFVRFRGIRDTQRLLADVNRVQID</sequence>
<proteinExistence type="predicted"/>
<gene>
    <name evidence="3" type="ORF">Tsubulata_041648</name>
</gene>
<reference evidence="3" key="1">
    <citation type="submission" date="2022-02" db="EMBL/GenBank/DDBJ databases">
        <authorList>
            <person name="Henning P.M."/>
            <person name="McCubbin A.G."/>
            <person name="Shore J.S."/>
        </authorList>
    </citation>
    <scope>NUCLEOTIDE SEQUENCE</scope>
    <source>
        <strain evidence="3">F60SS</strain>
        <tissue evidence="3">Leaves</tissue>
    </source>
</reference>
<dbReference type="GO" id="GO:0003723">
    <property type="term" value="F:RNA binding"/>
    <property type="evidence" value="ECO:0007669"/>
    <property type="project" value="UniProtKB-UniRule"/>
</dbReference>
<name>A0A9Q0GH71_9ROSI</name>
<dbReference type="OrthoDB" id="1750209at2759"/>
<reference evidence="3" key="2">
    <citation type="journal article" date="2023" name="Plants (Basel)">
        <title>Annotation of the Turnera subulata (Passifloraceae) Draft Genome Reveals the S-Locus Evolved after the Divergence of Turneroideae from Passifloroideae in a Stepwise Manner.</title>
        <authorList>
            <person name="Henning P.M."/>
            <person name="Roalson E.H."/>
            <person name="Mir W."/>
            <person name="McCubbin A.G."/>
            <person name="Shore J.S."/>
        </authorList>
    </citation>
    <scope>NUCLEOTIDE SEQUENCE</scope>
    <source>
        <strain evidence="3">F60SS</strain>
    </source>
</reference>
<dbReference type="SUPFAM" id="SSF54928">
    <property type="entry name" value="RNA-binding domain, RBD"/>
    <property type="match status" value="1"/>
</dbReference>
<dbReference type="CDD" id="cd00590">
    <property type="entry name" value="RRM_SF"/>
    <property type="match status" value="1"/>
</dbReference>
<dbReference type="InterPro" id="IPR035979">
    <property type="entry name" value="RBD_domain_sf"/>
</dbReference>
<evidence type="ECO:0000313" key="4">
    <source>
        <dbReference type="Proteomes" id="UP001141552"/>
    </source>
</evidence>
<accession>A0A9Q0GH71</accession>
<dbReference type="InterPro" id="IPR012677">
    <property type="entry name" value="Nucleotide-bd_a/b_plait_sf"/>
</dbReference>
<evidence type="ECO:0000259" key="2">
    <source>
        <dbReference type="PROSITE" id="PS50102"/>
    </source>
</evidence>
<organism evidence="3 4">
    <name type="scientific">Turnera subulata</name>
    <dbReference type="NCBI Taxonomy" id="218843"/>
    <lineage>
        <taxon>Eukaryota</taxon>
        <taxon>Viridiplantae</taxon>
        <taxon>Streptophyta</taxon>
        <taxon>Embryophyta</taxon>
        <taxon>Tracheophyta</taxon>
        <taxon>Spermatophyta</taxon>
        <taxon>Magnoliopsida</taxon>
        <taxon>eudicotyledons</taxon>
        <taxon>Gunneridae</taxon>
        <taxon>Pentapetalae</taxon>
        <taxon>rosids</taxon>
        <taxon>fabids</taxon>
        <taxon>Malpighiales</taxon>
        <taxon>Passifloraceae</taxon>
        <taxon>Turnera</taxon>
    </lineage>
</organism>